<keyword evidence="1" id="KW-1133">Transmembrane helix</keyword>
<feature type="transmembrane region" description="Helical" evidence="1">
    <location>
        <begin position="537"/>
        <end position="558"/>
    </location>
</feature>
<sequence length="576" mass="60816">MHVPLATRGRDGGEAPKREAEAIAQQLAGHSDVRLAYWNPGLQRLVVQGVDDAATDRAVDTIAAAAKQSGLTVREQDGARPAHPGDLGDVRIAAMTVALNTVGVTAAVVGRMLLLPPLPRWVKAANVLLREHPVARRTLRRAAGRRGSEIVRATVHAAVNGLGQEPVTLLLDTVLRANQLAEAANRVAAFHAVHDELCAPTRVSAPAPPRRQRPSRESASEIYSRTIVNAGLLAAAASWVVAPNISVAAQAVSASSPRAARFGPSAFQAELGRCLAQEGVLVRTPERLRLLATVDTVVLHPSALCGKRRVVRDVQPTADGWSRQRLWQAASAVLSPVESSGSSAEARMRLSRLPDLAETDWVTATIDGTTTGRVLVSWELDPLADAVLRAAHQANLRVVLVGDPDRPELAALIDEATSHSLAETVHHLQDDHHVVLTIACPTGHTSGAKARSDVAQGLVNSDIALAIARDDGLIAWDADLLASNGLPGAWRVLTALPEARHTEISATRLAKASAAVAGLLLLTGRTGGLLWRRLTLGLAISPVNLASASALVIGWLAARRVASQALPQQRPQALTE</sequence>
<evidence type="ECO:0000313" key="3">
    <source>
        <dbReference type="Proteomes" id="UP000199529"/>
    </source>
</evidence>
<dbReference type="Proteomes" id="UP000199529">
    <property type="component" value="Unassembled WGS sequence"/>
</dbReference>
<gene>
    <name evidence="2" type="ORF">SAMN05216215_106823</name>
</gene>
<evidence type="ECO:0000313" key="2">
    <source>
        <dbReference type="EMBL" id="SDZ39795.1"/>
    </source>
</evidence>
<organism evidence="2 3">
    <name type="scientific">Saccharopolyspora shandongensis</name>
    <dbReference type="NCBI Taxonomy" id="418495"/>
    <lineage>
        <taxon>Bacteria</taxon>
        <taxon>Bacillati</taxon>
        <taxon>Actinomycetota</taxon>
        <taxon>Actinomycetes</taxon>
        <taxon>Pseudonocardiales</taxon>
        <taxon>Pseudonocardiaceae</taxon>
        <taxon>Saccharopolyspora</taxon>
    </lineage>
</organism>
<keyword evidence="1" id="KW-0812">Transmembrane</keyword>
<reference evidence="3" key="1">
    <citation type="submission" date="2016-10" db="EMBL/GenBank/DDBJ databases">
        <authorList>
            <person name="Varghese N."/>
            <person name="Submissions S."/>
        </authorList>
    </citation>
    <scope>NUCLEOTIDE SEQUENCE [LARGE SCALE GENOMIC DNA]</scope>
    <source>
        <strain evidence="3">CGMCC 4.3530</strain>
    </source>
</reference>
<protein>
    <submittedName>
        <fullName evidence="2">Cation-transporting ATPase I</fullName>
    </submittedName>
</protein>
<dbReference type="AlphaFoldDB" id="A0A1H3SQE4"/>
<evidence type="ECO:0000256" key="1">
    <source>
        <dbReference type="SAM" id="Phobius"/>
    </source>
</evidence>
<dbReference type="STRING" id="418495.SAMN05216215_106823"/>
<proteinExistence type="predicted"/>
<dbReference type="EMBL" id="FNOK01000068">
    <property type="protein sequence ID" value="SDZ39795.1"/>
    <property type="molecule type" value="Genomic_DNA"/>
</dbReference>
<accession>A0A1H3SQE4</accession>
<name>A0A1H3SQE4_9PSEU</name>
<keyword evidence="1" id="KW-0472">Membrane</keyword>
<keyword evidence="3" id="KW-1185">Reference proteome</keyword>